<dbReference type="Pfam" id="PF02785">
    <property type="entry name" value="Biotin_carb_C"/>
    <property type="match status" value="1"/>
</dbReference>
<dbReference type="InterPro" id="IPR005479">
    <property type="entry name" value="CPAse_ATP-bd"/>
</dbReference>
<keyword evidence="2" id="KW-0436">Ligase</keyword>
<dbReference type="SUPFAM" id="SSF52440">
    <property type="entry name" value="PreATP-grasp domain"/>
    <property type="match status" value="1"/>
</dbReference>
<organism evidence="11 12">
    <name type="scientific">Cladophialophora carrionii</name>
    <dbReference type="NCBI Taxonomy" id="86049"/>
    <lineage>
        <taxon>Eukaryota</taxon>
        <taxon>Fungi</taxon>
        <taxon>Dikarya</taxon>
        <taxon>Ascomycota</taxon>
        <taxon>Pezizomycotina</taxon>
        <taxon>Eurotiomycetes</taxon>
        <taxon>Chaetothyriomycetidae</taxon>
        <taxon>Chaetothyriales</taxon>
        <taxon>Herpotrichiellaceae</taxon>
        <taxon>Cladophialophora</taxon>
    </lineage>
</organism>
<dbReference type="InterPro" id="IPR005482">
    <property type="entry name" value="Biotin_COase_C"/>
</dbReference>
<gene>
    <name evidence="11" type="primary">accC</name>
    <name evidence="11" type="ORF">CLCR_09789</name>
</gene>
<dbReference type="PROSITE" id="PS00867">
    <property type="entry name" value="CPSASE_2"/>
    <property type="match status" value="1"/>
</dbReference>
<dbReference type="SUPFAM" id="SSF56059">
    <property type="entry name" value="Glutathione synthetase ATP-binding domain-like"/>
    <property type="match status" value="1"/>
</dbReference>
<dbReference type="VEuPathDB" id="FungiDB:CLCR_09789"/>
<dbReference type="AlphaFoldDB" id="A0A1C1CXY8"/>
<dbReference type="PANTHER" id="PTHR45007">
    <property type="entry name" value="CARBOXYLASE, PUTATIVE (AFU_ORTHOLOGUE AFUA_5G07570)-RELATED"/>
    <property type="match status" value="1"/>
</dbReference>
<dbReference type="VEuPathDB" id="FungiDB:G647_00299"/>
<keyword evidence="3 6" id="KW-0547">Nucleotide-binding</keyword>
<protein>
    <submittedName>
        <fullName evidence="11">Biotin carboxylase</fullName>
    </submittedName>
</protein>
<keyword evidence="12" id="KW-1185">Reference proteome</keyword>
<evidence type="ECO:0000256" key="3">
    <source>
        <dbReference type="ARBA" id="ARBA00022741"/>
    </source>
</evidence>
<dbReference type="SUPFAM" id="SSF51230">
    <property type="entry name" value="Single hybrid motif"/>
    <property type="match status" value="1"/>
</dbReference>
<evidence type="ECO:0000256" key="2">
    <source>
        <dbReference type="ARBA" id="ARBA00022598"/>
    </source>
</evidence>
<dbReference type="Proteomes" id="UP000094526">
    <property type="component" value="Unassembled WGS sequence"/>
</dbReference>
<feature type="domain" description="Lipoyl-binding" evidence="8">
    <location>
        <begin position="573"/>
        <end position="654"/>
    </location>
</feature>
<keyword evidence="5" id="KW-0092">Biotin</keyword>
<feature type="domain" description="ATP-grasp" evidence="9">
    <location>
        <begin position="130"/>
        <end position="325"/>
    </location>
</feature>
<evidence type="ECO:0000256" key="7">
    <source>
        <dbReference type="SAM" id="MobiDB-lite"/>
    </source>
</evidence>
<dbReference type="InterPro" id="IPR000089">
    <property type="entry name" value="Biotin_lipoyl"/>
</dbReference>
<evidence type="ECO:0000259" key="9">
    <source>
        <dbReference type="PROSITE" id="PS50975"/>
    </source>
</evidence>
<dbReference type="SMART" id="SM00878">
    <property type="entry name" value="Biotin_carb_C"/>
    <property type="match status" value="1"/>
</dbReference>
<feature type="region of interest" description="Disordered" evidence="7">
    <location>
        <begin position="468"/>
        <end position="497"/>
    </location>
</feature>
<accession>A0A1C1CXY8</accession>
<dbReference type="PROSITE" id="PS50968">
    <property type="entry name" value="BIOTINYL_LIPOYL"/>
    <property type="match status" value="1"/>
</dbReference>
<comment type="cofactor">
    <cofactor evidence="1">
        <name>biotin</name>
        <dbReference type="ChEBI" id="CHEBI:57586"/>
    </cofactor>
</comment>
<dbReference type="STRING" id="86049.A0A1C1CXY8"/>
<dbReference type="PROSITE" id="PS50975">
    <property type="entry name" value="ATP_GRASP"/>
    <property type="match status" value="1"/>
</dbReference>
<dbReference type="Pfam" id="PF00364">
    <property type="entry name" value="Biotin_lipoyl"/>
    <property type="match status" value="1"/>
</dbReference>
<dbReference type="eggNOG" id="KOG0369">
    <property type="taxonomic scope" value="Eukaryota"/>
</dbReference>
<dbReference type="InterPro" id="IPR005481">
    <property type="entry name" value="BC-like_N"/>
</dbReference>
<feature type="domain" description="Biotin carboxylation" evidence="10">
    <location>
        <begin position="11"/>
        <end position="458"/>
    </location>
</feature>
<reference evidence="12" key="1">
    <citation type="submission" date="2015-07" db="EMBL/GenBank/DDBJ databases">
        <authorList>
            <person name="Teixeira M.M."/>
            <person name="Souza R.C."/>
            <person name="Almeida L.G."/>
            <person name="Vicente V.A."/>
            <person name="de Hoog S."/>
            <person name="Bocca A.L."/>
            <person name="de Almeida S.R."/>
            <person name="Vasconcelos A.T."/>
            <person name="Felipe M.S."/>
        </authorList>
    </citation>
    <scope>NUCLEOTIDE SEQUENCE [LARGE SCALE GENOMIC DNA]</scope>
    <source>
        <strain evidence="12">KSF</strain>
    </source>
</reference>
<dbReference type="Gene3D" id="2.40.50.100">
    <property type="match status" value="1"/>
</dbReference>
<proteinExistence type="predicted"/>
<dbReference type="Gene3D" id="3.30.470.20">
    <property type="entry name" value="ATP-grasp fold, B domain"/>
    <property type="match status" value="1"/>
</dbReference>
<dbReference type="InterPro" id="IPR011761">
    <property type="entry name" value="ATP-grasp"/>
</dbReference>
<feature type="compositionally biased region" description="Low complexity" evidence="7">
    <location>
        <begin position="482"/>
        <end position="495"/>
    </location>
</feature>
<sequence length="667" mass="72553">MPPPPAPPQRPITRILVANRGEIAIRILQSCHELPNRPTTFALYTDNDSTHVSLGRPHHAIKAPSPASYMNIDYLIGVAKQNHVDAVHPGYGFLSESAEFSRRMWTEAGCMVVGPGWEVLERTGDKLMAKTLAAECGVPVLRAMDRPTGSVQDVRSFAEQAGYPLMIKAVDGGGGRGIRLVRSDDALENAVQRCVGESPSRLVFAEQAAVDGYKHIEIQIIGDGRGRVKHLWERDCSVQRRFQKIVEVAPAPVHGRTVVAQVIESAVRMATQLKYLGLGTWEYLVNVQQAKFFFLEINPRLQVEHTITECVTGVDLVKEQLLLAQGIQDPENIPSGNADKAPHSASIQLRLCAEDPLAGFSLSIGKVTDVQFPTGNGVRIDSHLSRGGVVGSDFDNMMAKIIVTSSTFGDCIVKARRALEETKVAGVKTNLNLLKAILADDTFASGEADTRWLETNLDRLVQSGEQLASTTDRLDSSIPTLSPGSSHASAGAPSATPFRKGDAWTVVLEDPRNTSPATAKPPAHHLAIERVTRNEFPEALIADVSYTIPGQQPQSYKMTLNSTTASADATASTHRRGDPGNKAHIILPMSGKLVEVLVEEGDEVRENEVIAFVKQMKMELEVRSPRAGVVKWAIELENEEGDDVAEGTLLVELEAESVQKPEIRARL</sequence>
<dbReference type="InterPro" id="IPR011054">
    <property type="entry name" value="Rudment_hybrid_motif"/>
</dbReference>
<name>A0A1C1CXY8_9EURO</name>
<dbReference type="InterPro" id="IPR011053">
    <property type="entry name" value="Single_hybrid_motif"/>
</dbReference>
<dbReference type="GO" id="GO:0046872">
    <property type="term" value="F:metal ion binding"/>
    <property type="evidence" value="ECO:0007669"/>
    <property type="project" value="InterPro"/>
</dbReference>
<comment type="caution">
    <text evidence="11">The sequence shown here is derived from an EMBL/GenBank/DDBJ whole genome shotgun (WGS) entry which is preliminary data.</text>
</comment>
<dbReference type="SUPFAM" id="SSF51246">
    <property type="entry name" value="Rudiment single hybrid motif"/>
    <property type="match status" value="1"/>
</dbReference>
<dbReference type="EMBL" id="LGRB01000008">
    <property type="protein sequence ID" value="OCT53331.1"/>
    <property type="molecule type" value="Genomic_DNA"/>
</dbReference>
<dbReference type="PANTHER" id="PTHR45007:SF1">
    <property type="entry name" value="CARBOXYLASE, PUTATIVE (AFU_ORTHOLOGUE AFUA_5G07570)-RELATED"/>
    <property type="match status" value="1"/>
</dbReference>
<evidence type="ECO:0000256" key="6">
    <source>
        <dbReference type="PROSITE-ProRule" id="PRU00409"/>
    </source>
</evidence>
<evidence type="ECO:0000256" key="4">
    <source>
        <dbReference type="ARBA" id="ARBA00022840"/>
    </source>
</evidence>
<evidence type="ECO:0000256" key="1">
    <source>
        <dbReference type="ARBA" id="ARBA00001953"/>
    </source>
</evidence>
<evidence type="ECO:0000259" key="8">
    <source>
        <dbReference type="PROSITE" id="PS50968"/>
    </source>
</evidence>
<evidence type="ECO:0000313" key="11">
    <source>
        <dbReference type="EMBL" id="OCT53331.1"/>
    </source>
</evidence>
<dbReference type="GO" id="GO:0016874">
    <property type="term" value="F:ligase activity"/>
    <property type="evidence" value="ECO:0007669"/>
    <property type="project" value="UniProtKB-KW"/>
</dbReference>
<evidence type="ECO:0000313" key="12">
    <source>
        <dbReference type="Proteomes" id="UP000094526"/>
    </source>
</evidence>
<dbReference type="InterPro" id="IPR016185">
    <property type="entry name" value="PreATP-grasp_dom_sf"/>
</dbReference>
<dbReference type="CDD" id="cd06850">
    <property type="entry name" value="biotinyl_domain"/>
    <property type="match status" value="1"/>
</dbReference>
<evidence type="ECO:0000256" key="5">
    <source>
        <dbReference type="ARBA" id="ARBA00023267"/>
    </source>
</evidence>
<dbReference type="PROSITE" id="PS50979">
    <property type="entry name" value="BC"/>
    <property type="match status" value="1"/>
</dbReference>
<dbReference type="GO" id="GO:0005524">
    <property type="term" value="F:ATP binding"/>
    <property type="evidence" value="ECO:0007669"/>
    <property type="project" value="UniProtKB-UniRule"/>
</dbReference>
<dbReference type="FunFam" id="3.30.1490.20:FF:000003">
    <property type="entry name" value="acetyl-CoA carboxylase isoform X1"/>
    <property type="match status" value="1"/>
</dbReference>
<dbReference type="Pfam" id="PF02786">
    <property type="entry name" value="CPSase_L_D2"/>
    <property type="match status" value="1"/>
</dbReference>
<dbReference type="InterPro" id="IPR011764">
    <property type="entry name" value="Biotin_carboxylation_dom"/>
</dbReference>
<keyword evidence="4 6" id="KW-0067">ATP-binding</keyword>
<dbReference type="OrthoDB" id="196847at2759"/>
<evidence type="ECO:0000259" key="10">
    <source>
        <dbReference type="PROSITE" id="PS50979"/>
    </source>
</evidence>
<dbReference type="Pfam" id="PF00289">
    <property type="entry name" value="Biotin_carb_N"/>
    <property type="match status" value="1"/>
</dbReference>